<sequence>MSRPPSRPLLVLILCVPLLAACAPERFSRPALSVTPTVIEQPAPDPSAPEQPAPDGTGSPLRADTPALGLAVTVSGADLPGGVPVTVTLFGPAGETVTRAATRPGQVTLTVPYARAGLTPYLVQVGPHRFEGRVTLRPGQPVTPLTLKVGARGVRVNRPRPPALVLHPLDAQGNVTDLPVRVLIERPDGVTLRPVVPVRHLTAWTFLPPGRVTGLLRVTAVTGDAAGEVGEVDLLPGPVVSASVIRASVVSASGPGGAGTALPRVSDLRDELGNRVVDGEAMLLEGQVDGWNVQVPLTPVAGQAQGFGALPDGRARAEELRR</sequence>
<keyword evidence="4" id="KW-1185">Reference proteome</keyword>
<evidence type="ECO:0008006" key="5">
    <source>
        <dbReference type="Google" id="ProtNLM"/>
    </source>
</evidence>
<name>A0ABQ2SX07_9DEIO</name>
<gene>
    <name evidence="3" type="ORF">GCM10008961_36960</name>
</gene>
<reference evidence="4" key="1">
    <citation type="journal article" date="2019" name="Int. J. Syst. Evol. Microbiol.">
        <title>The Global Catalogue of Microorganisms (GCM) 10K type strain sequencing project: providing services to taxonomists for standard genome sequencing and annotation.</title>
        <authorList>
            <consortium name="The Broad Institute Genomics Platform"/>
            <consortium name="The Broad Institute Genome Sequencing Center for Infectious Disease"/>
            <person name="Wu L."/>
            <person name="Ma J."/>
        </authorList>
    </citation>
    <scope>NUCLEOTIDE SEQUENCE [LARGE SCALE GENOMIC DNA]</scope>
    <source>
        <strain evidence="4">JCM 31406</strain>
    </source>
</reference>
<evidence type="ECO:0000313" key="3">
    <source>
        <dbReference type="EMBL" id="GGS42371.1"/>
    </source>
</evidence>
<evidence type="ECO:0000256" key="1">
    <source>
        <dbReference type="SAM" id="MobiDB-lite"/>
    </source>
</evidence>
<comment type="caution">
    <text evidence="3">The sequence shown here is derived from an EMBL/GenBank/DDBJ whole genome shotgun (WGS) entry which is preliminary data.</text>
</comment>
<feature type="chain" id="PRO_5046338681" description="Carboxypeptidase regulatory-like domain-containing protein" evidence="2">
    <location>
        <begin position="21"/>
        <end position="322"/>
    </location>
</feature>
<dbReference type="EMBL" id="BMQO01000033">
    <property type="protein sequence ID" value="GGS42371.1"/>
    <property type="molecule type" value="Genomic_DNA"/>
</dbReference>
<proteinExistence type="predicted"/>
<organism evidence="3 4">
    <name type="scientific">Deinococcus knuensis</name>
    <dbReference type="NCBI Taxonomy" id="1837380"/>
    <lineage>
        <taxon>Bacteria</taxon>
        <taxon>Thermotogati</taxon>
        <taxon>Deinococcota</taxon>
        <taxon>Deinococci</taxon>
        <taxon>Deinococcales</taxon>
        <taxon>Deinococcaceae</taxon>
        <taxon>Deinococcus</taxon>
    </lineage>
</organism>
<feature type="compositionally biased region" description="Pro residues" evidence="1">
    <location>
        <begin position="43"/>
        <end position="52"/>
    </location>
</feature>
<protein>
    <recommendedName>
        <fullName evidence="5">Carboxypeptidase regulatory-like domain-containing protein</fullName>
    </recommendedName>
</protein>
<dbReference type="RefSeq" id="WP_189104214.1">
    <property type="nucleotide sequence ID" value="NZ_BMQO01000033.1"/>
</dbReference>
<feature type="region of interest" description="Disordered" evidence="1">
    <location>
        <begin position="36"/>
        <end position="64"/>
    </location>
</feature>
<keyword evidence="2" id="KW-0732">Signal</keyword>
<accession>A0ABQ2SX07</accession>
<dbReference type="PROSITE" id="PS51257">
    <property type="entry name" value="PROKAR_LIPOPROTEIN"/>
    <property type="match status" value="1"/>
</dbReference>
<evidence type="ECO:0000313" key="4">
    <source>
        <dbReference type="Proteomes" id="UP000620633"/>
    </source>
</evidence>
<evidence type="ECO:0000256" key="2">
    <source>
        <dbReference type="SAM" id="SignalP"/>
    </source>
</evidence>
<dbReference type="Proteomes" id="UP000620633">
    <property type="component" value="Unassembled WGS sequence"/>
</dbReference>
<feature type="signal peptide" evidence="2">
    <location>
        <begin position="1"/>
        <end position="20"/>
    </location>
</feature>